<dbReference type="AlphaFoldDB" id="L1JJZ4"/>
<gene>
    <name evidence="2" type="ORF">GUITHDRAFT_151701</name>
</gene>
<reference evidence="2 4" key="1">
    <citation type="journal article" date="2012" name="Nature">
        <title>Algal genomes reveal evolutionary mosaicism and the fate of nucleomorphs.</title>
        <authorList>
            <consortium name="DOE Joint Genome Institute"/>
            <person name="Curtis B.A."/>
            <person name="Tanifuji G."/>
            <person name="Burki F."/>
            <person name="Gruber A."/>
            <person name="Irimia M."/>
            <person name="Maruyama S."/>
            <person name="Arias M.C."/>
            <person name="Ball S.G."/>
            <person name="Gile G.H."/>
            <person name="Hirakawa Y."/>
            <person name="Hopkins J.F."/>
            <person name="Kuo A."/>
            <person name="Rensing S.A."/>
            <person name="Schmutz J."/>
            <person name="Symeonidi A."/>
            <person name="Elias M."/>
            <person name="Eveleigh R.J."/>
            <person name="Herman E.K."/>
            <person name="Klute M.J."/>
            <person name="Nakayama T."/>
            <person name="Obornik M."/>
            <person name="Reyes-Prieto A."/>
            <person name="Armbrust E.V."/>
            <person name="Aves S.J."/>
            <person name="Beiko R.G."/>
            <person name="Coutinho P."/>
            <person name="Dacks J.B."/>
            <person name="Durnford D.G."/>
            <person name="Fast N.M."/>
            <person name="Green B.R."/>
            <person name="Grisdale C.J."/>
            <person name="Hempel F."/>
            <person name="Henrissat B."/>
            <person name="Hoppner M.P."/>
            <person name="Ishida K."/>
            <person name="Kim E."/>
            <person name="Koreny L."/>
            <person name="Kroth P.G."/>
            <person name="Liu Y."/>
            <person name="Malik S.B."/>
            <person name="Maier U.G."/>
            <person name="McRose D."/>
            <person name="Mock T."/>
            <person name="Neilson J.A."/>
            <person name="Onodera N.T."/>
            <person name="Poole A.M."/>
            <person name="Pritham E.J."/>
            <person name="Richards T.A."/>
            <person name="Rocap G."/>
            <person name="Roy S.W."/>
            <person name="Sarai C."/>
            <person name="Schaack S."/>
            <person name="Shirato S."/>
            <person name="Slamovits C.H."/>
            <person name="Spencer D.F."/>
            <person name="Suzuki S."/>
            <person name="Worden A.Z."/>
            <person name="Zauner S."/>
            <person name="Barry K."/>
            <person name="Bell C."/>
            <person name="Bharti A.K."/>
            <person name="Crow J.A."/>
            <person name="Grimwood J."/>
            <person name="Kramer R."/>
            <person name="Lindquist E."/>
            <person name="Lucas S."/>
            <person name="Salamov A."/>
            <person name="McFadden G.I."/>
            <person name="Lane C.E."/>
            <person name="Keeling P.J."/>
            <person name="Gray M.W."/>
            <person name="Grigoriev I.V."/>
            <person name="Archibald J.M."/>
        </authorList>
    </citation>
    <scope>NUCLEOTIDE SEQUENCE</scope>
    <source>
        <strain evidence="2 4">CCMP2712</strain>
    </source>
</reference>
<proteinExistence type="predicted"/>
<evidence type="ECO:0000313" key="4">
    <source>
        <dbReference type="Proteomes" id="UP000011087"/>
    </source>
</evidence>
<reference evidence="3" key="3">
    <citation type="submission" date="2015-06" db="UniProtKB">
        <authorList>
            <consortium name="EnsemblProtists"/>
        </authorList>
    </citation>
    <scope>IDENTIFICATION</scope>
</reference>
<dbReference type="KEGG" id="gtt:GUITHDRAFT_151701"/>
<dbReference type="HOGENOM" id="CLU_148782_1_1_1"/>
<sequence>MAGGYPKWVWSPSGGWQWQDVMKPGMQGAHNKNWARNTGIALAASFAFTAYLFNVSRQIEQRPQEPVRKIPSIHWWGRKELRDAYPDPKPF</sequence>
<dbReference type="EMBL" id="JH992984">
    <property type="protein sequence ID" value="EKX48833.1"/>
    <property type="molecule type" value="Genomic_DNA"/>
</dbReference>
<evidence type="ECO:0000313" key="2">
    <source>
        <dbReference type="EMBL" id="EKX48833.1"/>
    </source>
</evidence>
<feature type="transmembrane region" description="Helical" evidence="1">
    <location>
        <begin position="34"/>
        <end position="53"/>
    </location>
</feature>
<reference evidence="4" key="2">
    <citation type="submission" date="2012-11" db="EMBL/GenBank/DDBJ databases">
        <authorList>
            <person name="Kuo A."/>
            <person name="Curtis B.A."/>
            <person name="Tanifuji G."/>
            <person name="Burki F."/>
            <person name="Gruber A."/>
            <person name="Irimia M."/>
            <person name="Maruyama S."/>
            <person name="Arias M.C."/>
            <person name="Ball S.G."/>
            <person name="Gile G.H."/>
            <person name="Hirakawa Y."/>
            <person name="Hopkins J.F."/>
            <person name="Rensing S.A."/>
            <person name="Schmutz J."/>
            <person name="Symeonidi A."/>
            <person name="Elias M."/>
            <person name="Eveleigh R.J."/>
            <person name="Herman E.K."/>
            <person name="Klute M.J."/>
            <person name="Nakayama T."/>
            <person name="Obornik M."/>
            <person name="Reyes-Prieto A."/>
            <person name="Armbrust E.V."/>
            <person name="Aves S.J."/>
            <person name="Beiko R.G."/>
            <person name="Coutinho P."/>
            <person name="Dacks J.B."/>
            <person name="Durnford D.G."/>
            <person name="Fast N.M."/>
            <person name="Green B.R."/>
            <person name="Grisdale C."/>
            <person name="Hempe F."/>
            <person name="Henrissat B."/>
            <person name="Hoppner M.P."/>
            <person name="Ishida K.-I."/>
            <person name="Kim E."/>
            <person name="Koreny L."/>
            <person name="Kroth P.G."/>
            <person name="Liu Y."/>
            <person name="Malik S.-B."/>
            <person name="Maier U.G."/>
            <person name="McRose D."/>
            <person name="Mock T."/>
            <person name="Neilson J.A."/>
            <person name="Onodera N.T."/>
            <person name="Poole A.M."/>
            <person name="Pritham E.J."/>
            <person name="Richards T.A."/>
            <person name="Rocap G."/>
            <person name="Roy S.W."/>
            <person name="Sarai C."/>
            <person name="Schaack S."/>
            <person name="Shirato S."/>
            <person name="Slamovits C.H."/>
            <person name="Spencer D.F."/>
            <person name="Suzuki S."/>
            <person name="Worden A.Z."/>
            <person name="Zauner S."/>
            <person name="Barry K."/>
            <person name="Bell C."/>
            <person name="Bharti A.K."/>
            <person name="Crow J.A."/>
            <person name="Grimwood J."/>
            <person name="Kramer R."/>
            <person name="Lindquist E."/>
            <person name="Lucas S."/>
            <person name="Salamov A."/>
            <person name="McFadden G.I."/>
            <person name="Lane C.E."/>
            <person name="Keeling P.J."/>
            <person name="Gray M.W."/>
            <person name="Grigoriev I.V."/>
            <person name="Archibald J.M."/>
        </authorList>
    </citation>
    <scope>NUCLEOTIDE SEQUENCE</scope>
    <source>
        <strain evidence="4">CCMP2712</strain>
    </source>
</reference>
<name>L1JJZ4_GUITC</name>
<protein>
    <submittedName>
        <fullName evidence="2 3">Uncharacterized protein</fullName>
    </submittedName>
</protein>
<keyword evidence="1" id="KW-0472">Membrane</keyword>
<dbReference type="Proteomes" id="UP000011087">
    <property type="component" value="Unassembled WGS sequence"/>
</dbReference>
<keyword evidence="1" id="KW-1133">Transmembrane helix</keyword>
<dbReference type="PaxDb" id="55529-EKX48833"/>
<keyword evidence="4" id="KW-1185">Reference proteome</keyword>
<evidence type="ECO:0000256" key="1">
    <source>
        <dbReference type="SAM" id="Phobius"/>
    </source>
</evidence>
<dbReference type="EnsemblProtists" id="EKX48833">
    <property type="protein sequence ID" value="EKX48833"/>
    <property type="gene ID" value="GUITHDRAFT_151701"/>
</dbReference>
<organism evidence="2">
    <name type="scientific">Guillardia theta (strain CCMP2712)</name>
    <name type="common">Cryptophyte</name>
    <dbReference type="NCBI Taxonomy" id="905079"/>
    <lineage>
        <taxon>Eukaryota</taxon>
        <taxon>Cryptophyceae</taxon>
        <taxon>Pyrenomonadales</taxon>
        <taxon>Geminigeraceae</taxon>
        <taxon>Guillardia</taxon>
    </lineage>
</organism>
<dbReference type="OrthoDB" id="2100988at2759"/>
<evidence type="ECO:0000313" key="3">
    <source>
        <dbReference type="EnsemblProtists" id="EKX48833"/>
    </source>
</evidence>
<dbReference type="RefSeq" id="XP_005835813.1">
    <property type="nucleotide sequence ID" value="XM_005835756.1"/>
</dbReference>
<dbReference type="GeneID" id="17305395"/>
<keyword evidence="1" id="KW-0812">Transmembrane</keyword>
<accession>L1JJZ4</accession>